<comment type="caution">
    <text evidence="1">The sequence shown here is derived from an EMBL/GenBank/DDBJ whole genome shotgun (WGS) entry which is preliminary data.</text>
</comment>
<sequence length="78" mass="8056">MDPVPAVQEVEPGGAEVDGGVAGVGGVVDGFAELHRGVEVFRADSPDVEPQLSAAVVEVLDVDAADIRRVNHRISPGR</sequence>
<keyword evidence="2" id="KW-1185">Reference proteome</keyword>
<evidence type="ECO:0000313" key="1">
    <source>
        <dbReference type="EMBL" id="GAA1244990.1"/>
    </source>
</evidence>
<organism evidence="1 2">
    <name type="scientific">Kitasatospora nipponensis</name>
    <dbReference type="NCBI Taxonomy" id="258049"/>
    <lineage>
        <taxon>Bacteria</taxon>
        <taxon>Bacillati</taxon>
        <taxon>Actinomycetota</taxon>
        <taxon>Actinomycetes</taxon>
        <taxon>Kitasatosporales</taxon>
        <taxon>Streptomycetaceae</taxon>
        <taxon>Kitasatospora</taxon>
    </lineage>
</organism>
<dbReference type="EMBL" id="BAAALF010000069">
    <property type="protein sequence ID" value="GAA1244990.1"/>
    <property type="molecule type" value="Genomic_DNA"/>
</dbReference>
<dbReference type="Proteomes" id="UP001500037">
    <property type="component" value="Unassembled WGS sequence"/>
</dbReference>
<reference evidence="1 2" key="1">
    <citation type="journal article" date="2019" name="Int. J. Syst. Evol. Microbiol.">
        <title>The Global Catalogue of Microorganisms (GCM) 10K type strain sequencing project: providing services to taxonomists for standard genome sequencing and annotation.</title>
        <authorList>
            <consortium name="The Broad Institute Genomics Platform"/>
            <consortium name="The Broad Institute Genome Sequencing Center for Infectious Disease"/>
            <person name="Wu L."/>
            <person name="Ma J."/>
        </authorList>
    </citation>
    <scope>NUCLEOTIDE SEQUENCE [LARGE SCALE GENOMIC DNA]</scope>
    <source>
        <strain evidence="1 2">JCM 13004</strain>
    </source>
</reference>
<name>A0ABN1WC49_9ACTN</name>
<accession>A0ABN1WC49</accession>
<evidence type="ECO:0000313" key="2">
    <source>
        <dbReference type="Proteomes" id="UP001500037"/>
    </source>
</evidence>
<gene>
    <name evidence="1" type="ORF">GCM10009665_39810</name>
</gene>
<protein>
    <recommendedName>
        <fullName evidence="3">FXSXX-COOH protein</fullName>
    </recommendedName>
</protein>
<evidence type="ECO:0008006" key="3">
    <source>
        <dbReference type="Google" id="ProtNLM"/>
    </source>
</evidence>
<proteinExistence type="predicted"/>